<sequence length="130" mass="14805">MLVISSFVEFFALELNGKTELTINIEKTSVKPTEMLKYEKSDKRTPHSTFLEYCFIIGTSAVLGHYLIQKFIEETKEQKVTNTISHATFEINGVTYILLKCNDEEKQQNKLASKTATENIDGNEIGESYI</sequence>
<organism evidence="1 2">
    <name type="scientific">Caenorhabditis tropicalis</name>
    <dbReference type="NCBI Taxonomy" id="1561998"/>
    <lineage>
        <taxon>Eukaryota</taxon>
        <taxon>Metazoa</taxon>
        <taxon>Ecdysozoa</taxon>
        <taxon>Nematoda</taxon>
        <taxon>Chromadorea</taxon>
        <taxon>Rhabditida</taxon>
        <taxon>Rhabditina</taxon>
        <taxon>Rhabditomorpha</taxon>
        <taxon>Rhabditoidea</taxon>
        <taxon>Rhabditidae</taxon>
        <taxon>Peloderinae</taxon>
        <taxon>Caenorhabditis</taxon>
    </lineage>
</organism>
<dbReference type="eggNOG" id="ENOG502T3J9">
    <property type="taxonomic scope" value="Eukaryota"/>
</dbReference>
<dbReference type="WBParaSite" id="Csp11.Scaffold442.g1203.t1">
    <property type="protein sequence ID" value="Csp11.Scaffold442.g1203.t1"/>
    <property type="gene ID" value="Csp11.Scaffold442.g1203"/>
</dbReference>
<protein>
    <submittedName>
        <fullName evidence="2">Uncharacterized protein</fullName>
    </submittedName>
</protein>
<dbReference type="Proteomes" id="UP000095282">
    <property type="component" value="Unplaced"/>
</dbReference>
<evidence type="ECO:0000313" key="1">
    <source>
        <dbReference type="Proteomes" id="UP000095282"/>
    </source>
</evidence>
<name>A0A1I7T0D3_9PELO</name>
<keyword evidence="1" id="KW-1185">Reference proteome</keyword>
<proteinExistence type="predicted"/>
<dbReference type="AlphaFoldDB" id="A0A1I7T0D3"/>
<reference evidence="2" key="1">
    <citation type="submission" date="2016-11" db="UniProtKB">
        <authorList>
            <consortium name="WormBaseParasite"/>
        </authorList>
    </citation>
    <scope>IDENTIFICATION</scope>
</reference>
<accession>A0A1I7T0D3</accession>
<evidence type="ECO:0000313" key="2">
    <source>
        <dbReference type="WBParaSite" id="Csp11.Scaffold442.g1203.t1"/>
    </source>
</evidence>